<dbReference type="InterPro" id="IPR042099">
    <property type="entry name" value="ANL_N_sf"/>
</dbReference>
<dbReference type="KEGG" id="bcom:BAUCODRAFT_77889"/>
<accession>M2MMF2</accession>
<evidence type="ECO:0000259" key="1">
    <source>
        <dbReference type="Pfam" id="PF00501"/>
    </source>
</evidence>
<protein>
    <recommendedName>
        <fullName evidence="1">AMP-dependent synthetase/ligase domain-containing protein</fullName>
    </recommendedName>
</protein>
<dbReference type="Proteomes" id="UP000011761">
    <property type="component" value="Unassembled WGS sequence"/>
</dbReference>
<dbReference type="SUPFAM" id="SSF56801">
    <property type="entry name" value="Acetyl-CoA synthetase-like"/>
    <property type="match status" value="1"/>
</dbReference>
<evidence type="ECO:0000313" key="3">
    <source>
        <dbReference type="Proteomes" id="UP000011761"/>
    </source>
</evidence>
<dbReference type="EMBL" id="KB445562">
    <property type="protein sequence ID" value="EMC92553.1"/>
    <property type="molecule type" value="Genomic_DNA"/>
</dbReference>
<dbReference type="Gene3D" id="3.40.50.12780">
    <property type="entry name" value="N-terminal domain of ligase-like"/>
    <property type="match status" value="1"/>
</dbReference>
<dbReference type="OrthoDB" id="3633556at2759"/>
<organism evidence="2 3">
    <name type="scientific">Baudoinia panamericana (strain UAMH 10762)</name>
    <name type="common">Angels' share fungus</name>
    <name type="synonym">Baudoinia compniacensis (strain UAMH 10762)</name>
    <dbReference type="NCBI Taxonomy" id="717646"/>
    <lineage>
        <taxon>Eukaryota</taxon>
        <taxon>Fungi</taxon>
        <taxon>Dikarya</taxon>
        <taxon>Ascomycota</taxon>
        <taxon>Pezizomycotina</taxon>
        <taxon>Dothideomycetes</taxon>
        <taxon>Dothideomycetidae</taxon>
        <taxon>Mycosphaerellales</taxon>
        <taxon>Teratosphaeriaceae</taxon>
        <taxon>Baudoinia</taxon>
    </lineage>
</organism>
<name>M2MMF2_BAUPA</name>
<dbReference type="RefSeq" id="XP_007680473.1">
    <property type="nucleotide sequence ID" value="XM_007682283.1"/>
</dbReference>
<sequence>MTECMPISTAPLSYRLKRNGTSGISVGPEIRIFDTSHQPHDSQEVGRICVRGAPVFAGYLTAENNMDKTCL</sequence>
<keyword evidence="3" id="KW-1185">Reference proteome</keyword>
<dbReference type="STRING" id="717646.M2MMF2"/>
<dbReference type="InterPro" id="IPR000873">
    <property type="entry name" value="AMP-dep_synth/lig_dom"/>
</dbReference>
<reference evidence="2 3" key="1">
    <citation type="journal article" date="2012" name="PLoS Pathog.">
        <title>Diverse lifestyles and strategies of plant pathogenesis encoded in the genomes of eighteen Dothideomycetes fungi.</title>
        <authorList>
            <person name="Ohm R.A."/>
            <person name="Feau N."/>
            <person name="Henrissat B."/>
            <person name="Schoch C.L."/>
            <person name="Horwitz B.A."/>
            <person name="Barry K.W."/>
            <person name="Condon B.J."/>
            <person name="Copeland A.C."/>
            <person name="Dhillon B."/>
            <person name="Glaser F."/>
            <person name="Hesse C.N."/>
            <person name="Kosti I."/>
            <person name="LaButti K."/>
            <person name="Lindquist E.A."/>
            <person name="Lucas S."/>
            <person name="Salamov A.A."/>
            <person name="Bradshaw R.E."/>
            <person name="Ciuffetti L."/>
            <person name="Hamelin R.C."/>
            <person name="Kema G.H.J."/>
            <person name="Lawrence C."/>
            <person name="Scott J.A."/>
            <person name="Spatafora J.W."/>
            <person name="Turgeon B.G."/>
            <person name="de Wit P.J.G.M."/>
            <person name="Zhong S."/>
            <person name="Goodwin S.B."/>
            <person name="Grigoriev I.V."/>
        </authorList>
    </citation>
    <scope>NUCLEOTIDE SEQUENCE [LARGE SCALE GENOMIC DNA]</scope>
    <source>
        <strain evidence="2 3">UAMH 10762</strain>
    </source>
</reference>
<proteinExistence type="predicted"/>
<dbReference type="GeneID" id="19117129"/>
<evidence type="ECO:0000313" key="2">
    <source>
        <dbReference type="EMBL" id="EMC92553.1"/>
    </source>
</evidence>
<gene>
    <name evidence="2" type="ORF">BAUCODRAFT_77889</name>
</gene>
<feature type="domain" description="AMP-dependent synthetase/ligase" evidence="1">
    <location>
        <begin position="1"/>
        <end position="60"/>
    </location>
</feature>
<dbReference type="HOGENOM" id="CLU_2739620_0_0_1"/>
<dbReference type="AlphaFoldDB" id="M2MMF2"/>
<dbReference type="Pfam" id="PF00501">
    <property type="entry name" value="AMP-binding"/>
    <property type="match status" value="1"/>
</dbReference>